<dbReference type="Gene3D" id="1.10.245.10">
    <property type="entry name" value="SWIB/MDM2 domain"/>
    <property type="match status" value="1"/>
</dbReference>
<dbReference type="AlphaFoldDB" id="A0A8E2EQP0"/>
<dbReference type="SMART" id="SM00151">
    <property type="entry name" value="SWIB"/>
    <property type="match status" value="1"/>
</dbReference>
<dbReference type="InterPro" id="IPR003121">
    <property type="entry name" value="SWIB_MDM2_domain"/>
</dbReference>
<accession>A0A8E2EQP0</accession>
<gene>
    <name evidence="3" type="ORF">AOQ84DRAFT_228044</name>
</gene>
<dbReference type="Proteomes" id="UP000250140">
    <property type="component" value="Unassembled WGS sequence"/>
</dbReference>
<keyword evidence="4" id="KW-1185">Reference proteome</keyword>
<dbReference type="PANTHER" id="PTHR13844">
    <property type="entry name" value="SWI/SNF-RELATED MATRIX-ASSOCIATED ACTIN-DEPENDENT REGULATOR OF CHROMATIN SUBFAMILY D"/>
    <property type="match status" value="1"/>
</dbReference>
<protein>
    <recommendedName>
        <fullName evidence="2">DM2 domain-containing protein</fullName>
    </recommendedName>
</protein>
<evidence type="ECO:0000256" key="1">
    <source>
        <dbReference type="SAM" id="MobiDB-lite"/>
    </source>
</evidence>
<feature type="compositionally biased region" description="Basic and acidic residues" evidence="1">
    <location>
        <begin position="38"/>
        <end position="56"/>
    </location>
</feature>
<evidence type="ECO:0000259" key="2">
    <source>
        <dbReference type="PROSITE" id="PS51925"/>
    </source>
</evidence>
<feature type="domain" description="DM2" evidence="2">
    <location>
        <begin position="268"/>
        <end position="345"/>
    </location>
</feature>
<reference evidence="3 4" key="1">
    <citation type="journal article" date="2016" name="Nat. Commun.">
        <title>Ectomycorrhizal ecology is imprinted in the genome of the dominant symbiotic fungus Cenococcum geophilum.</title>
        <authorList>
            <consortium name="DOE Joint Genome Institute"/>
            <person name="Peter M."/>
            <person name="Kohler A."/>
            <person name="Ohm R.A."/>
            <person name="Kuo A."/>
            <person name="Krutzmann J."/>
            <person name="Morin E."/>
            <person name="Arend M."/>
            <person name="Barry K.W."/>
            <person name="Binder M."/>
            <person name="Choi C."/>
            <person name="Clum A."/>
            <person name="Copeland A."/>
            <person name="Grisel N."/>
            <person name="Haridas S."/>
            <person name="Kipfer T."/>
            <person name="LaButti K."/>
            <person name="Lindquist E."/>
            <person name="Lipzen A."/>
            <person name="Maire R."/>
            <person name="Meier B."/>
            <person name="Mihaltcheva S."/>
            <person name="Molinier V."/>
            <person name="Murat C."/>
            <person name="Poggeler S."/>
            <person name="Quandt C.A."/>
            <person name="Sperisen C."/>
            <person name="Tritt A."/>
            <person name="Tisserant E."/>
            <person name="Crous P.W."/>
            <person name="Henrissat B."/>
            <person name="Nehls U."/>
            <person name="Egli S."/>
            <person name="Spatafora J.W."/>
            <person name="Grigoriev I.V."/>
            <person name="Martin F.M."/>
        </authorList>
    </citation>
    <scope>NUCLEOTIDE SEQUENCE [LARGE SCALE GENOMIC DNA]</scope>
    <source>
        <strain evidence="3 4">CBS 207.34</strain>
    </source>
</reference>
<dbReference type="Pfam" id="PF02201">
    <property type="entry name" value="SWIB"/>
    <property type="match status" value="1"/>
</dbReference>
<dbReference type="CDD" id="cd10568">
    <property type="entry name" value="SWIB_like"/>
    <property type="match status" value="1"/>
</dbReference>
<dbReference type="InterPro" id="IPR019835">
    <property type="entry name" value="SWIB_domain"/>
</dbReference>
<dbReference type="PROSITE" id="PS51925">
    <property type="entry name" value="SWIB_MDM2"/>
    <property type="match status" value="1"/>
</dbReference>
<name>A0A8E2EQP0_9PEZI</name>
<proteinExistence type="predicted"/>
<evidence type="ECO:0000313" key="3">
    <source>
        <dbReference type="EMBL" id="OCL03084.1"/>
    </source>
</evidence>
<evidence type="ECO:0000313" key="4">
    <source>
        <dbReference type="Proteomes" id="UP000250140"/>
    </source>
</evidence>
<dbReference type="OrthoDB" id="10263741at2759"/>
<dbReference type="EMBL" id="KV750817">
    <property type="protein sequence ID" value="OCL03084.1"/>
    <property type="molecule type" value="Genomic_DNA"/>
</dbReference>
<sequence length="502" mass="57225">MIRRADLDQIFRKPGPMVVNAQAVPTAQQLQAQQAQDATRRELAKRQSRKPTDKNIPDGAEEITIGDGVQRYRQLREVERTLDATMMRKKLDIQDSVTRTQTPRYGTMRIWISNTADNQPWQSSGMDPDAFDFDSDSQATYRVKIQGRLLDEDFDLGLTEPEEYDGEGAKEKDLNTMEQDGEDQAKKLKTKKRPKMFSHFFKSITIDLDRPKSLQPDGFTQIEWKRPEGPNNPNMPPNASPEANFSCLEFERKGDENINITINLQRYENPDRFRLSKPLAELLDTDEDDRAGVMMGIWEYVKAMGLQEDDDNRKIICDARLKAIFNTETLFFPYLPNAIVPHLLPLPALQLPYTIRVDKAYISPPLELGIVPSAPTIFDIQVALEDPLRPIMATMFRSKEYMDTLQTISTFDEQLALIVQAIAQAKAKHAFFTSMSKDPVNFVKRWISSQRRDLEVILGEATRGGGEDGVGEEWRRGGKDGVWGSEVARESVSLWLARQKAH</sequence>
<dbReference type="SUPFAM" id="SSF47592">
    <property type="entry name" value="SWIB/MDM2 domain"/>
    <property type="match status" value="1"/>
</dbReference>
<organism evidence="3 4">
    <name type="scientific">Glonium stellatum</name>
    <dbReference type="NCBI Taxonomy" id="574774"/>
    <lineage>
        <taxon>Eukaryota</taxon>
        <taxon>Fungi</taxon>
        <taxon>Dikarya</taxon>
        <taxon>Ascomycota</taxon>
        <taxon>Pezizomycotina</taxon>
        <taxon>Dothideomycetes</taxon>
        <taxon>Pleosporomycetidae</taxon>
        <taxon>Gloniales</taxon>
        <taxon>Gloniaceae</taxon>
        <taxon>Glonium</taxon>
    </lineage>
</organism>
<dbReference type="InterPro" id="IPR036885">
    <property type="entry name" value="SWIB_MDM2_dom_sf"/>
</dbReference>
<feature type="region of interest" description="Disordered" evidence="1">
    <location>
        <begin position="37"/>
        <end position="60"/>
    </location>
</feature>